<dbReference type="InParanoid" id="L0HDU5"/>
<evidence type="ECO:0000256" key="2">
    <source>
        <dbReference type="ARBA" id="ARBA00006601"/>
    </source>
</evidence>
<dbReference type="EC" id="1.1.1.22" evidence="3 7"/>
<dbReference type="GO" id="GO:0003979">
    <property type="term" value="F:UDP-glucose 6-dehydrogenase activity"/>
    <property type="evidence" value="ECO:0007669"/>
    <property type="project" value="UniProtKB-EC"/>
</dbReference>
<evidence type="ECO:0000313" key="12">
    <source>
        <dbReference type="EMBL" id="AGB01503.1"/>
    </source>
</evidence>
<feature type="binding site" evidence="9">
    <location>
        <begin position="260"/>
        <end position="264"/>
    </location>
    <ligand>
        <name>substrate</name>
    </ligand>
</feature>
<dbReference type="Gene3D" id="1.20.5.100">
    <property type="entry name" value="Cytochrome c1, transmembrane anchor, C-terminal"/>
    <property type="match status" value="1"/>
</dbReference>
<sequence precursor="true">MVGKTISVVGLGKLGASMAAAMADRGFDVIGVDVSRAAVENLNAGKAPVQETTLQEYIDRNRQRLSATLEHRDAVMKSDITFVIVPTPSDKNGAFSIKYAATAFRAIGKALKEKKGYHTVVLTSTVLPGATRYGLLPLLEQESGKKCGKDFGLCYSPEFIALGSVIRDFLNPDFLLVGEFDRKSGETLESYYEKIMENHPPCKRMSIENAELAKVSLNSYVTMKITFANILTELCEKIPGGDVDAVSDAIGLDRRIGRKYLTGGLGFGGPCFPRDNVAVSFLARELGVRNEIAEATDRFNRTIPARFVEKISRHIPSGSTVAVLGLSYKPYSCVVEESQGILLAQALSKQNYTVTGYDPLANDNARHMLGDDIQIKESVQDCIAGADAVLITTPDPAFTALKLGDFRKGKEDMLVVDFWRVLAGELSGKPGIRYVPVGQGSRIRDAENVLEMMWRDA</sequence>
<dbReference type="InterPro" id="IPR028357">
    <property type="entry name" value="UDPglc_DH_bac"/>
</dbReference>
<feature type="binding site" evidence="10">
    <location>
        <position position="33"/>
    </location>
    <ligand>
        <name>NAD(+)</name>
        <dbReference type="ChEBI" id="CHEBI:57540"/>
    </ligand>
</feature>
<dbReference type="SMART" id="SM00984">
    <property type="entry name" value="UDPG_MGDP_dh_C"/>
    <property type="match status" value="1"/>
</dbReference>
<reference evidence="13" key="1">
    <citation type="submission" date="2011-12" db="EMBL/GenBank/DDBJ databases">
        <title>Complete sequence of Methanoregula formicicum SMSP.</title>
        <authorList>
            <person name="Lucas S."/>
            <person name="Han J."/>
            <person name="Lapidus A."/>
            <person name="Cheng J.-F."/>
            <person name="Goodwin L."/>
            <person name="Pitluck S."/>
            <person name="Peters L."/>
            <person name="Ovchinnikova G."/>
            <person name="Teshima H."/>
            <person name="Detter J.C."/>
            <person name="Han C."/>
            <person name="Tapia R."/>
            <person name="Land M."/>
            <person name="Hauser L."/>
            <person name="Kyrpides N."/>
            <person name="Ivanova N."/>
            <person name="Pagani I."/>
            <person name="Imachi H."/>
            <person name="Tamaki H."/>
            <person name="Sekiguchi Y."/>
            <person name="Kamagata Y."/>
            <person name="Cadillo-Quiroz H."/>
            <person name="Zinder S."/>
            <person name="Liu W.-T."/>
            <person name="Woyke T."/>
        </authorList>
    </citation>
    <scope>NUCLEOTIDE SEQUENCE [LARGE SCALE GENOMIC DNA]</scope>
    <source>
        <strain evidence="13">DSM 22288 / NBRC 105244 / SMSP</strain>
    </source>
</reference>
<evidence type="ECO:0000256" key="5">
    <source>
        <dbReference type="ARBA" id="ARBA00023027"/>
    </source>
</evidence>
<accession>L0HDU5</accession>
<evidence type="ECO:0000256" key="1">
    <source>
        <dbReference type="ARBA" id="ARBA00004701"/>
    </source>
</evidence>
<evidence type="ECO:0000256" key="6">
    <source>
        <dbReference type="ARBA" id="ARBA00047473"/>
    </source>
</evidence>
<keyword evidence="5 7" id="KW-0520">NAD</keyword>
<evidence type="ECO:0000256" key="3">
    <source>
        <dbReference type="ARBA" id="ARBA00012954"/>
    </source>
</evidence>
<feature type="binding site" evidence="9">
    <location>
        <position position="268"/>
    </location>
    <ligand>
        <name>substrate</name>
    </ligand>
</feature>
<comment type="pathway">
    <text evidence="1">Nucleotide-sugar biosynthesis; UDP-alpha-D-glucuronate biosynthesis; UDP-alpha-D-glucuronate from UDP-alpha-D-glucose: step 1/1.</text>
</comment>
<feature type="binding site" evidence="10">
    <location>
        <position position="125"/>
    </location>
    <ligand>
        <name>NAD(+)</name>
        <dbReference type="ChEBI" id="CHEBI:57540"/>
    </ligand>
</feature>
<dbReference type="GO" id="GO:0000271">
    <property type="term" value="P:polysaccharide biosynthetic process"/>
    <property type="evidence" value="ECO:0007669"/>
    <property type="project" value="InterPro"/>
</dbReference>
<dbReference type="OrthoDB" id="59839at2157"/>
<dbReference type="PANTHER" id="PTHR43750:SF1">
    <property type="entry name" value="GDP-MANNOSE 6-DEHYDROGENASE"/>
    <property type="match status" value="1"/>
</dbReference>
<dbReference type="Pfam" id="PF03721">
    <property type="entry name" value="UDPG_MGDP_dh_N"/>
    <property type="match status" value="1"/>
</dbReference>
<dbReference type="STRING" id="593750.Metfor_0430"/>
<dbReference type="PIRSF" id="PIRSF500134">
    <property type="entry name" value="UDPglc_DH_bac"/>
    <property type="match status" value="1"/>
</dbReference>
<gene>
    <name evidence="12" type="ordered locus">Metfor_0430</name>
</gene>
<feature type="binding site" evidence="10">
    <location>
        <position position="87"/>
    </location>
    <ligand>
        <name>NAD(+)</name>
        <dbReference type="ChEBI" id="CHEBI:57540"/>
    </ligand>
</feature>
<feature type="domain" description="UDP-glucose/GDP-mannose dehydrogenase C-terminal" evidence="11">
    <location>
        <begin position="322"/>
        <end position="424"/>
    </location>
</feature>
<dbReference type="SUPFAM" id="SSF52413">
    <property type="entry name" value="UDP-glucose/GDP-mannose dehydrogenase C-terminal domain"/>
    <property type="match status" value="1"/>
</dbReference>
<feature type="active site" description="Nucleophile" evidence="8">
    <location>
        <position position="271"/>
    </location>
</feature>
<dbReference type="Gene3D" id="3.40.50.720">
    <property type="entry name" value="NAD(P)-binding Rossmann-like Domain"/>
    <property type="match status" value="2"/>
</dbReference>
<dbReference type="UniPathway" id="UPA00038">
    <property type="reaction ID" value="UER00491"/>
</dbReference>
<dbReference type="GeneID" id="14309103"/>
<dbReference type="KEGG" id="mfo:Metfor_0430"/>
<dbReference type="SUPFAM" id="SSF51735">
    <property type="entry name" value="NAD(P)-binding Rossmann-fold domains"/>
    <property type="match status" value="1"/>
</dbReference>
<comment type="similarity">
    <text evidence="2 7">Belongs to the UDP-glucose/GDP-mannose dehydrogenase family.</text>
</comment>
<dbReference type="Pfam" id="PF03720">
    <property type="entry name" value="UDPG_MGDP_dh_C"/>
    <property type="match status" value="1"/>
</dbReference>
<dbReference type="InterPro" id="IPR001732">
    <property type="entry name" value="UDP-Glc/GDP-Man_DH_N"/>
</dbReference>
<name>L0HDU5_METFS</name>
<dbReference type="AlphaFoldDB" id="L0HDU5"/>
<protein>
    <recommendedName>
        <fullName evidence="3 7">UDP-glucose 6-dehydrogenase</fullName>
        <ecNumber evidence="3 7">1.1.1.22</ecNumber>
    </recommendedName>
</protein>
<feature type="binding site" evidence="9">
    <location>
        <position position="214"/>
    </location>
    <ligand>
        <name>substrate</name>
    </ligand>
</feature>
<dbReference type="PIRSF" id="PIRSF000124">
    <property type="entry name" value="UDPglc_GDPman_dh"/>
    <property type="match status" value="1"/>
</dbReference>
<dbReference type="NCBIfam" id="TIGR03026">
    <property type="entry name" value="NDP-sugDHase"/>
    <property type="match status" value="1"/>
</dbReference>
<evidence type="ECO:0000256" key="10">
    <source>
        <dbReference type="PIRSR" id="PIRSR500134-3"/>
    </source>
</evidence>
<feature type="binding site" evidence="9">
    <location>
        <position position="329"/>
    </location>
    <ligand>
        <name>substrate</name>
    </ligand>
</feature>
<reference evidence="12 13" key="2">
    <citation type="journal article" date="2014" name="Genome Announc.">
        <title>Complete Genome Sequence of Methanoregula formicica SMSPT, a Mesophilic Hydrogenotrophic Methanogen Isolated from a Methanogenic Upflow Anaerobic Sludge Blanket Reactor.</title>
        <authorList>
            <person name="Yamamoto K."/>
            <person name="Tamaki H."/>
            <person name="Cadillo-Quiroz H."/>
            <person name="Imachi H."/>
            <person name="Kyrpides N."/>
            <person name="Woyke T."/>
            <person name="Goodwin L."/>
            <person name="Zinder S.H."/>
            <person name="Kamagata Y."/>
            <person name="Liu W.T."/>
        </authorList>
    </citation>
    <scope>NUCLEOTIDE SEQUENCE [LARGE SCALE GENOMIC DNA]</scope>
    <source>
        <strain evidence="13">DSM 22288 / NBRC 105244 / SMSP</strain>
    </source>
</reference>
<proteinExistence type="inferred from homology"/>
<dbReference type="SUPFAM" id="SSF48179">
    <property type="entry name" value="6-phosphogluconate dehydrogenase C-terminal domain-like"/>
    <property type="match status" value="1"/>
</dbReference>
<dbReference type="EMBL" id="CP003167">
    <property type="protein sequence ID" value="AGB01503.1"/>
    <property type="molecule type" value="Genomic_DNA"/>
</dbReference>
<keyword evidence="13" id="KW-1185">Reference proteome</keyword>
<dbReference type="InterPro" id="IPR017476">
    <property type="entry name" value="UDP-Glc/GDP-Man"/>
</dbReference>
<dbReference type="Pfam" id="PF00984">
    <property type="entry name" value="UDPG_MGDP_dh"/>
    <property type="match status" value="1"/>
</dbReference>
<keyword evidence="4 7" id="KW-0560">Oxidoreductase</keyword>
<dbReference type="PANTHER" id="PTHR43750">
    <property type="entry name" value="UDP-GLUCOSE 6-DEHYDROGENASE TUAD"/>
    <property type="match status" value="1"/>
</dbReference>
<dbReference type="InterPro" id="IPR036220">
    <property type="entry name" value="UDP-Glc/GDP-Man_DH_C_sf"/>
</dbReference>
<dbReference type="eggNOG" id="arCOG00253">
    <property type="taxonomic scope" value="Archaea"/>
</dbReference>
<evidence type="ECO:0000256" key="7">
    <source>
        <dbReference type="PIRNR" id="PIRNR000124"/>
    </source>
</evidence>
<dbReference type="GO" id="GO:0006065">
    <property type="term" value="P:UDP-glucuronate biosynthetic process"/>
    <property type="evidence" value="ECO:0007669"/>
    <property type="project" value="UniProtKB-UniPathway"/>
</dbReference>
<evidence type="ECO:0000256" key="8">
    <source>
        <dbReference type="PIRSR" id="PIRSR500134-1"/>
    </source>
</evidence>
<dbReference type="GO" id="GO:0051287">
    <property type="term" value="F:NAD binding"/>
    <property type="evidence" value="ECO:0007669"/>
    <property type="project" value="InterPro"/>
</dbReference>
<evidence type="ECO:0000313" key="13">
    <source>
        <dbReference type="Proteomes" id="UP000010824"/>
    </source>
</evidence>
<dbReference type="HOGENOM" id="CLU_023810_1_1_2"/>
<evidence type="ECO:0000256" key="4">
    <source>
        <dbReference type="ARBA" id="ARBA00023002"/>
    </source>
</evidence>
<evidence type="ECO:0000259" key="11">
    <source>
        <dbReference type="SMART" id="SM00984"/>
    </source>
</evidence>
<evidence type="ECO:0000256" key="9">
    <source>
        <dbReference type="PIRSR" id="PIRSR500134-2"/>
    </source>
</evidence>
<comment type="catalytic activity">
    <reaction evidence="6 7">
        <text>UDP-alpha-D-glucose + 2 NAD(+) + H2O = UDP-alpha-D-glucuronate + 2 NADH + 3 H(+)</text>
        <dbReference type="Rhea" id="RHEA:23596"/>
        <dbReference type="ChEBI" id="CHEBI:15377"/>
        <dbReference type="ChEBI" id="CHEBI:15378"/>
        <dbReference type="ChEBI" id="CHEBI:57540"/>
        <dbReference type="ChEBI" id="CHEBI:57945"/>
        <dbReference type="ChEBI" id="CHEBI:58052"/>
        <dbReference type="ChEBI" id="CHEBI:58885"/>
        <dbReference type="EC" id="1.1.1.22"/>
    </reaction>
</comment>
<dbReference type="InterPro" id="IPR036291">
    <property type="entry name" value="NAD(P)-bd_dom_sf"/>
</dbReference>
<dbReference type="RefSeq" id="WP_015284467.1">
    <property type="nucleotide sequence ID" value="NC_019943.1"/>
</dbReference>
<dbReference type="InterPro" id="IPR014027">
    <property type="entry name" value="UDP-Glc/GDP-Man_DH_C"/>
</dbReference>
<dbReference type="InterPro" id="IPR014026">
    <property type="entry name" value="UDP-Glc/GDP-Man_DH_dimer"/>
</dbReference>
<dbReference type="InterPro" id="IPR008927">
    <property type="entry name" value="6-PGluconate_DH-like_C_sf"/>
</dbReference>
<dbReference type="Proteomes" id="UP000010824">
    <property type="component" value="Chromosome"/>
</dbReference>
<organism evidence="12 13">
    <name type="scientific">Methanoregula formicica (strain DSM 22288 / NBRC 105244 / SMSP)</name>
    <dbReference type="NCBI Taxonomy" id="593750"/>
    <lineage>
        <taxon>Archaea</taxon>
        <taxon>Methanobacteriati</taxon>
        <taxon>Methanobacteriota</taxon>
        <taxon>Stenosarchaea group</taxon>
        <taxon>Methanomicrobia</taxon>
        <taxon>Methanomicrobiales</taxon>
        <taxon>Methanoregulaceae</taxon>
        <taxon>Methanoregula</taxon>
    </lineage>
</organism>